<protein>
    <submittedName>
        <fullName evidence="1">Aspartate carbamoyltransferase catalytic subunit</fullName>
    </submittedName>
</protein>
<proteinExistence type="predicted"/>
<reference evidence="1 2" key="1">
    <citation type="submission" date="2021-03" db="EMBL/GenBank/DDBJ databases">
        <title>Genomic Encyclopedia of Type Strains, Phase IV (KMG-IV): sequencing the most valuable type-strain genomes for metagenomic binning, comparative biology and taxonomic classification.</title>
        <authorList>
            <person name="Goeker M."/>
        </authorList>
    </citation>
    <scope>NUCLEOTIDE SEQUENCE [LARGE SCALE GENOMIC DNA]</scope>
    <source>
        <strain evidence="1 2">DSM 101872</strain>
    </source>
</reference>
<name>A0ABS4MCU7_9LACO</name>
<dbReference type="Proteomes" id="UP001519292">
    <property type="component" value="Unassembled WGS sequence"/>
</dbReference>
<accession>A0ABS4MCU7</accession>
<keyword evidence="2" id="KW-1185">Reference proteome</keyword>
<dbReference type="EMBL" id="JAGGLU010000001">
    <property type="protein sequence ID" value="MBP2057212.1"/>
    <property type="molecule type" value="Genomic_DNA"/>
</dbReference>
<organism evidence="1 2">
    <name type="scientific">Lactobacillus colini</name>
    <dbReference type="NCBI Taxonomy" id="1819254"/>
    <lineage>
        <taxon>Bacteria</taxon>
        <taxon>Bacillati</taxon>
        <taxon>Bacillota</taxon>
        <taxon>Bacilli</taxon>
        <taxon>Lactobacillales</taxon>
        <taxon>Lactobacillaceae</taxon>
        <taxon>Lactobacillus</taxon>
    </lineage>
</organism>
<sequence>MKELKLVSLPHFVSVENLNIEEVENLIKRAEYFKHGGAVAQLTQPVYVTNMFF</sequence>
<comment type="caution">
    <text evidence="1">The sequence shown here is derived from an EMBL/GenBank/DDBJ whole genome shotgun (WGS) entry which is preliminary data.</text>
</comment>
<evidence type="ECO:0000313" key="2">
    <source>
        <dbReference type="Proteomes" id="UP001519292"/>
    </source>
</evidence>
<gene>
    <name evidence="1" type="ORF">J2Z60_000374</name>
</gene>
<evidence type="ECO:0000313" key="1">
    <source>
        <dbReference type="EMBL" id="MBP2057212.1"/>
    </source>
</evidence>